<accession>A0A7R7VV84</accession>
<evidence type="ECO:0000313" key="1">
    <source>
        <dbReference type="EMBL" id="BCR91423.1"/>
    </source>
</evidence>
<dbReference type="RefSeq" id="XP_043139945.1">
    <property type="nucleotide sequence ID" value="XM_043282580.1"/>
</dbReference>
<reference evidence="1" key="1">
    <citation type="submission" date="2021-01" db="EMBL/GenBank/DDBJ databases">
        <authorList>
            <consortium name="Aspergillus chevalieri M1 genome sequencing consortium"/>
            <person name="Kazuki M."/>
            <person name="Futagami T."/>
        </authorList>
    </citation>
    <scope>NUCLEOTIDE SEQUENCE</scope>
    <source>
        <strain evidence="1">M1</strain>
    </source>
</reference>
<organism evidence="1 2">
    <name type="scientific">Aspergillus chevalieri</name>
    <name type="common">Eurotium chevalieri</name>
    <dbReference type="NCBI Taxonomy" id="182096"/>
    <lineage>
        <taxon>Eukaryota</taxon>
        <taxon>Fungi</taxon>
        <taxon>Dikarya</taxon>
        <taxon>Ascomycota</taxon>
        <taxon>Pezizomycotina</taxon>
        <taxon>Eurotiomycetes</taxon>
        <taxon>Eurotiomycetidae</taxon>
        <taxon>Eurotiales</taxon>
        <taxon>Aspergillaceae</taxon>
        <taxon>Aspergillus</taxon>
        <taxon>Aspergillus subgen. Aspergillus</taxon>
    </lineage>
</organism>
<evidence type="ECO:0000313" key="2">
    <source>
        <dbReference type="Proteomes" id="UP000637239"/>
    </source>
</evidence>
<keyword evidence="2" id="KW-1185">Reference proteome</keyword>
<dbReference type="EMBL" id="AP024422">
    <property type="protein sequence ID" value="BCR91423.1"/>
    <property type="molecule type" value="Genomic_DNA"/>
</dbReference>
<dbReference type="KEGG" id="ache:ACHE_70266A"/>
<dbReference type="AlphaFoldDB" id="A0A7R7VV84"/>
<proteinExistence type="predicted"/>
<dbReference type="Proteomes" id="UP000637239">
    <property type="component" value="Chromosome 7"/>
</dbReference>
<dbReference type="GeneID" id="66985781"/>
<protein>
    <submittedName>
        <fullName evidence="1">Uncharacterized protein</fullName>
    </submittedName>
</protein>
<name>A0A7R7VV84_ASPCH</name>
<reference evidence="1" key="2">
    <citation type="submission" date="2021-02" db="EMBL/GenBank/DDBJ databases">
        <title>Aspergillus chevalieri M1 genome sequence.</title>
        <authorList>
            <person name="Kadooka C."/>
            <person name="Mori K."/>
            <person name="Futagami T."/>
        </authorList>
    </citation>
    <scope>NUCLEOTIDE SEQUENCE</scope>
    <source>
        <strain evidence="1">M1</strain>
    </source>
</reference>
<sequence>MIHLEDSPLSETVHHERLRALIAGQLDDMQLVCQDHKVLINANYLVALFQSALRHLADEICEPFHYVKATRAYNAVPSSLAAHLAHYEEIGMQSGFCHEDLAPSIASALVMDHYIPVMLSG</sequence>
<gene>
    <name evidence="1" type="ORF">ACHE_70266A</name>
</gene>